<keyword evidence="3" id="KW-0012">Acyltransferase</keyword>
<comment type="caution">
    <text evidence="4">The sequence shown here is derived from an EMBL/GenBank/DDBJ whole genome shotgun (WGS) entry which is preliminary data.</text>
</comment>
<gene>
    <name evidence="4" type="ORF">CP500_009535</name>
</gene>
<evidence type="ECO:0000256" key="1">
    <source>
        <dbReference type="ARBA" id="ARBA00022649"/>
    </source>
</evidence>
<evidence type="ECO:0000313" key="5">
    <source>
        <dbReference type="Proteomes" id="UP000226442"/>
    </source>
</evidence>
<sequence>MGWRFCGLKNFPTLQREEFDCGDEEINNYLKNLVETADEAGFSRTFLMIVEPGEAKICGFYTLSASTIPVKELPDEYKQPLPFPIPAILIGQFAIDRVWQGQGISRQLLADAYRRICLLFEQEIIGFQAIRVDTRNEEAKAFWLKQGFVPFRKTQRSLFLPVRTILRELEI</sequence>
<dbReference type="PANTHER" id="PTHR36449:SF1">
    <property type="entry name" value="ACETYLTRANSFERASE"/>
    <property type="match status" value="1"/>
</dbReference>
<dbReference type="Gene3D" id="3.40.630.30">
    <property type="match status" value="1"/>
</dbReference>
<keyword evidence="1" id="KW-1277">Toxin-antitoxin system</keyword>
<name>A0A2G4F1J8_9CYAN</name>
<dbReference type="OrthoDB" id="9799147at2"/>
<dbReference type="EMBL" id="NXIB02000045">
    <property type="protein sequence ID" value="PHX55644.1"/>
    <property type="molecule type" value="Genomic_DNA"/>
</dbReference>
<dbReference type="InterPro" id="IPR016181">
    <property type="entry name" value="Acyl_CoA_acyltransferase"/>
</dbReference>
<keyword evidence="2" id="KW-0808">Transferase</keyword>
<evidence type="ECO:0000313" key="4">
    <source>
        <dbReference type="EMBL" id="PHX55644.1"/>
    </source>
</evidence>
<dbReference type="RefSeq" id="WP_096829227.1">
    <property type="nucleotide sequence ID" value="NZ_NXIB02000045.1"/>
</dbReference>
<dbReference type="Proteomes" id="UP000226442">
    <property type="component" value="Unassembled WGS sequence"/>
</dbReference>
<accession>A0A2G4F1J8</accession>
<keyword evidence="5" id="KW-1185">Reference proteome</keyword>
<evidence type="ECO:0000256" key="3">
    <source>
        <dbReference type="ARBA" id="ARBA00023315"/>
    </source>
</evidence>
<protein>
    <submittedName>
        <fullName evidence="4">N-acetyltransferase</fullName>
    </submittedName>
</protein>
<evidence type="ECO:0000256" key="2">
    <source>
        <dbReference type="ARBA" id="ARBA00022679"/>
    </source>
</evidence>
<organism evidence="4 5">
    <name type="scientific">Tychonema bourrellyi FEM_GT703</name>
    <dbReference type="NCBI Taxonomy" id="2040638"/>
    <lineage>
        <taxon>Bacteria</taxon>
        <taxon>Bacillati</taxon>
        <taxon>Cyanobacteriota</taxon>
        <taxon>Cyanophyceae</taxon>
        <taxon>Oscillatoriophycideae</taxon>
        <taxon>Oscillatoriales</taxon>
        <taxon>Microcoleaceae</taxon>
        <taxon>Tychonema</taxon>
    </lineage>
</organism>
<dbReference type="AlphaFoldDB" id="A0A2G4F1J8"/>
<dbReference type="GO" id="GO:0016746">
    <property type="term" value="F:acyltransferase activity"/>
    <property type="evidence" value="ECO:0007669"/>
    <property type="project" value="UniProtKB-KW"/>
</dbReference>
<reference evidence="4" key="1">
    <citation type="submission" date="2017-10" db="EMBL/GenBank/DDBJ databases">
        <title>Draft genome sequence of the planktic cyanobacteria Tychonema bourrellyi isolated from alpine lentic freshwater.</title>
        <authorList>
            <person name="Tett A."/>
            <person name="Armanini F."/>
            <person name="Asnicar F."/>
            <person name="Boscaini A."/>
            <person name="Pasolli E."/>
            <person name="Zolfo M."/>
            <person name="Donati C."/>
            <person name="Salmaso N."/>
            <person name="Segata N."/>
        </authorList>
    </citation>
    <scope>NUCLEOTIDE SEQUENCE</scope>
    <source>
        <strain evidence="4">FEM_GT703</strain>
    </source>
</reference>
<dbReference type="PANTHER" id="PTHR36449">
    <property type="entry name" value="ACETYLTRANSFERASE-RELATED"/>
    <property type="match status" value="1"/>
</dbReference>
<dbReference type="SUPFAM" id="SSF55729">
    <property type="entry name" value="Acyl-CoA N-acyltransferases (Nat)"/>
    <property type="match status" value="1"/>
</dbReference>
<proteinExistence type="predicted"/>